<proteinExistence type="predicted"/>
<gene>
    <name evidence="1" type="ORF">PBRASI_LOCUS410</name>
</gene>
<dbReference type="OrthoDB" id="1668230at2759"/>
<evidence type="ECO:0000313" key="2">
    <source>
        <dbReference type="Proteomes" id="UP000789739"/>
    </source>
</evidence>
<evidence type="ECO:0000313" key="1">
    <source>
        <dbReference type="EMBL" id="CAG8457764.1"/>
    </source>
</evidence>
<reference evidence="1" key="1">
    <citation type="submission" date="2021-06" db="EMBL/GenBank/DDBJ databases">
        <authorList>
            <person name="Kallberg Y."/>
            <person name="Tangrot J."/>
            <person name="Rosling A."/>
        </authorList>
    </citation>
    <scope>NUCLEOTIDE SEQUENCE</scope>
    <source>
        <strain evidence="1">BR232B</strain>
    </source>
</reference>
<accession>A0A9N8VPN3</accession>
<dbReference type="EMBL" id="CAJVPI010000019">
    <property type="protein sequence ID" value="CAG8457764.1"/>
    <property type="molecule type" value="Genomic_DNA"/>
</dbReference>
<name>A0A9N8VPN3_9GLOM</name>
<comment type="caution">
    <text evidence="1">The sequence shown here is derived from an EMBL/GenBank/DDBJ whole genome shotgun (WGS) entry which is preliminary data.</text>
</comment>
<protein>
    <submittedName>
        <fullName evidence="1">10716_t:CDS:1</fullName>
    </submittedName>
</protein>
<dbReference type="Proteomes" id="UP000789739">
    <property type="component" value="Unassembled WGS sequence"/>
</dbReference>
<dbReference type="AlphaFoldDB" id="A0A9N8VPN3"/>
<keyword evidence="2" id="KW-1185">Reference proteome</keyword>
<organism evidence="1 2">
    <name type="scientific">Paraglomus brasilianum</name>
    <dbReference type="NCBI Taxonomy" id="144538"/>
    <lineage>
        <taxon>Eukaryota</taxon>
        <taxon>Fungi</taxon>
        <taxon>Fungi incertae sedis</taxon>
        <taxon>Mucoromycota</taxon>
        <taxon>Glomeromycotina</taxon>
        <taxon>Glomeromycetes</taxon>
        <taxon>Paraglomerales</taxon>
        <taxon>Paraglomeraceae</taxon>
        <taxon>Paraglomus</taxon>
    </lineage>
</organism>
<sequence length="80" mass="9266">MFSDNPKQWLEESIHEGHIQHYQDADLLDRTVIATRGFVVVYKALVRHSGTPVAIKSLDTRQEEAYYEQLVKEPILTLLL</sequence>